<keyword evidence="1" id="KW-0175">Coiled coil</keyword>
<sequence length="192" mass="22556">MEQQVEELRRTVRRLESDLDGENYLSRLRNAEANLEEKITQYTRELELEHAHGRTRLDVRKLTVISETPRGSIPLEDMGSGDTWVGCHVATHMALHSWFRERSRPVPSFVIFDQPSKAHYPPETDNTEAVQDDDRRSVLRLFRFLFERSAMSAPFQTIVLDHADEKEAWFQDSVTERWRDGLKLVPSHWPDR</sequence>
<evidence type="ECO:0000256" key="1">
    <source>
        <dbReference type="SAM" id="Coils"/>
    </source>
</evidence>
<protein>
    <submittedName>
        <fullName evidence="2">DUF3732 domain-containing protein</fullName>
    </submittedName>
</protein>
<dbReference type="InterPro" id="IPR022205">
    <property type="entry name" value="DUF3732"/>
</dbReference>
<keyword evidence="3" id="KW-1185">Reference proteome</keyword>
<gene>
    <name evidence="2" type="ORF">G7077_07965</name>
</gene>
<dbReference type="KEGG" id="spii:G7077_07965"/>
<dbReference type="Proteomes" id="UP000503222">
    <property type="component" value="Chromosome"/>
</dbReference>
<evidence type="ECO:0000313" key="2">
    <source>
        <dbReference type="EMBL" id="QIK78838.1"/>
    </source>
</evidence>
<dbReference type="RefSeq" id="WP_166411229.1">
    <property type="nucleotide sequence ID" value="NZ_CP049869.1"/>
</dbReference>
<reference evidence="2 3" key="1">
    <citation type="submission" date="2020-03" db="EMBL/GenBank/DDBJ databases">
        <title>Sphingomonas sp. nov., isolated from fish.</title>
        <authorList>
            <person name="Hyun D.-W."/>
            <person name="Bae J.-W."/>
        </authorList>
    </citation>
    <scope>NUCLEOTIDE SEQUENCE [LARGE SCALE GENOMIC DNA]</scope>
    <source>
        <strain evidence="2 3">HDW15B</strain>
    </source>
</reference>
<name>A0A6G7YQ15_9SPHN</name>
<organism evidence="2 3">
    <name type="scientific">Sphingomonas piscis</name>
    <dbReference type="NCBI Taxonomy" id="2714943"/>
    <lineage>
        <taxon>Bacteria</taxon>
        <taxon>Pseudomonadati</taxon>
        <taxon>Pseudomonadota</taxon>
        <taxon>Alphaproteobacteria</taxon>
        <taxon>Sphingomonadales</taxon>
        <taxon>Sphingomonadaceae</taxon>
        <taxon>Sphingomonas</taxon>
    </lineage>
</organism>
<feature type="coiled-coil region" evidence="1">
    <location>
        <begin position="5"/>
        <end position="45"/>
    </location>
</feature>
<dbReference type="Pfam" id="PF12532">
    <property type="entry name" value="DUF3732"/>
    <property type="match status" value="1"/>
</dbReference>
<evidence type="ECO:0000313" key="3">
    <source>
        <dbReference type="Proteomes" id="UP000503222"/>
    </source>
</evidence>
<dbReference type="AlphaFoldDB" id="A0A6G7YQ15"/>
<proteinExistence type="predicted"/>
<accession>A0A6G7YQ15</accession>
<dbReference type="EMBL" id="CP049869">
    <property type="protein sequence ID" value="QIK78838.1"/>
    <property type="molecule type" value="Genomic_DNA"/>
</dbReference>